<dbReference type="InterPro" id="IPR027843">
    <property type="entry name" value="DUF4440"/>
</dbReference>
<dbReference type="RefSeq" id="WP_249475124.1">
    <property type="nucleotide sequence ID" value="NZ_JAMBEP010000003.1"/>
</dbReference>
<dbReference type="EMBL" id="JAMBEP010000003">
    <property type="protein sequence ID" value="MCL1635504.1"/>
    <property type="molecule type" value="Genomic_DNA"/>
</dbReference>
<dbReference type="Pfam" id="PF14534">
    <property type="entry name" value="DUF4440"/>
    <property type="match status" value="1"/>
</dbReference>
<protein>
    <submittedName>
        <fullName evidence="2">Nuclear transport factor 2 family protein</fullName>
    </submittedName>
</protein>
<gene>
    <name evidence="2" type="ORF">M2650_12815</name>
</gene>
<evidence type="ECO:0000313" key="3">
    <source>
        <dbReference type="Proteomes" id="UP001431217"/>
    </source>
</evidence>
<sequence length="115" mass="12783">MSIAQQLGELEFGFWKGTRNYYDEHLATESMAVYPDPVGALSRDEILASIDDGARWQEVELEDMAVIEAAPGMVMVTYRAKASRGDGETYQALVGSVYVKEDGEWKLAFNQQTPA</sequence>
<comment type="caution">
    <text evidence="2">The sequence shown here is derived from an EMBL/GenBank/DDBJ whole genome shotgun (WGS) entry which is preliminary data.</text>
</comment>
<dbReference type="SUPFAM" id="SSF54427">
    <property type="entry name" value="NTF2-like"/>
    <property type="match status" value="1"/>
</dbReference>
<dbReference type="Gene3D" id="3.10.450.50">
    <property type="match status" value="1"/>
</dbReference>
<reference evidence="2 3" key="1">
    <citation type="submission" date="2022-05" db="EMBL/GenBank/DDBJ databases">
        <title>Luteimonas sp. SX5, whole genome shotgun sequencing project.</title>
        <authorList>
            <person name="Zhao G."/>
            <person name="Shen L."/>
        </authorList>
    </citation>
    <scope>NUCLEOTIDE SEQUENCE [LARGE SCALE GENOMIC DNA]</scope>
    <source>
        <strain evidence="2 3">SX5</strain>
    </source>
</reference>
<accession>A0ABT0MKT9</accession>
<keyword evidence="3" id="KW-1185">Reference proteome</keyword>
<dbReference type="Proteomes" id="UP001431217">
    <property type="component" value="Unassembled WGS sequence"/>
</dbReference>
<dbReference type="InterPro" id="IPR032710">
    <property type="entry name" value="NTF2-like_dom_sf"/>
</dbReference>
<feature type="domain" description="DUF4440" evidence="1">
    <location>
        <begin position="23"/>
        <end position="107"/>
    </location>
</feature>
<organism evidence="2 3">
    <name type="scientific">Luteimonas galliterrae</name>
    <dbReference type="NCBI Taxonomy" id="2940486"/>
    <lineage>
        <taxon>Bacteria</taxon>
        <taxon>Pseudomonadati</taxon>
        <taxon>Pseudomonadota</taxon>
        <taxon>Gammaproteobacteria</taxon>
        <taxon>Lysobacterales</taxon>
        <taxon>Lysobacteraceae</taxon>
        <taxon>Luteimonas</taxon>
    </lineage>
</organism>
<proteinExistence type="predicted"/>
<evidence type="ECO:0000259" key="1">
    <source>
        <dbReference type="Pfam" id="PF14534"/>
    </source>
</evidence>
<name>A0ABT0MKT9_9GAMM</name>
<evidence type="ECO:0000313" key="2">
    <source>
        <dbReference type="EMBL" id="MCL1635504.1"/>
    </source>
</evidence>